<organism evidence="4 5">
    <name type="scientific">Staphylotrichum tortipilum</name>
    <dbReference type="NCBI Taxonomy" id="2831512"/>
    <lineage>
        <taxon>Eukaryota</taxon>
        <taxon>Fungi</taxon>
        <taxon>Dikarya</taxon>
        <taxon>Ascomycota</taxon>
        <taxon>Pezizomycotina</taxon>
        <taxon>Sordariomycetes</taxon>
        <taxon>Sordariomycetidae</taxon>
        <taxon>Sordariales</taxon>
        <taxon>Chaetomiaceae</taxon>
        <taxon>Staphylotrichum</taxon>
    </lineage>
</organism>
<dbReference type="GO" id="GO:0000981">
    <property type="term" value="F:DNA-binding transcription factor activity, RNA polymerase II-specific"/>
    <property type="evidence" value="ECO:0007669"/>
    <property type="project" value="InterPro"/>
</dbReference>
<evidence type="ECO:0000256" key="1">
    <source>
        <dbReference type="ARBA" id="ARBA00023242"/>
    </source>
</evidence>
<evidence type="ECO:0000313" key="5">
    <source>
        <dbReference type="Proteomes" id="UP001303889"/>
    </source>
</evidence>
<keyword evidence="1" id="KW-0539">Nucleus</keyword>
<dbReference type="InterPro" id="IPR036864">
    <property type="entry name" value="Zn2-C6_fun-type_DNA-bd_sf"/>
</dbReference>
<name>A0AAN6MGD4_9PEZI</name>
<dbReference type="EMBL" id="MU855762">
    <property type="protein sequence ID" value="KAK3899608.1"/>
    <property type="molecule type" value="Genomic_DNA"/>
</dbReference>
<dbReference type="CDD" id="cd00067">
    <property type="entry name" value="GAL4"/>
    <property type="match status" value="1"/>
</dbReference>
<dbReference type="PANTHER" id="PTHR47425:SF2">
    <property type="entry name" value="FARB-RELATED"/>
    <property type="match status" value="1"/>
</dbReference>
<sequence length="163" mass="16778">MSDNGDTPSPRSSSAPTGSMSPPPAPSSVTETSATETAASPKKRASITAEGKITKRRAARACVSCRARKVRCDVVEGAPCGNCRWDDVECIVQESRRRKKNLPYNCGPAAVGARAGTAEALRTKSIGAAPPIITANLAKPAFAQNGTFGLPLNGGINGPQQSA</sequence>
<dbReference type="GO" id="GO:0008270">
    <property type="term" value="F:zinc ion binding"/>
    <property type="evidence" value="ECO:0007669"/>
    <property type="project" value="InterPro"/>
</dbReference>
<feature type="region of interest" description="Disordered" evidence="2">
    <location>
        <begin position="1"/>
        <end position="51"/>
    </location>
</feature>
<dbReference type="SUPFAM" id="SSF57701">
    <property type="entry name" value="Zn2/Cys6 DNA-binding domain"/>
    <property type="match status" value="1"/>
</dbReference>
<feature type="domain" description="Zn(2)-C6 fungal-type" evidence="3">
    <location>
        <begin position="61"/>
        <end position="92"/>
    </location>
</feature>
<reference evidence="4" key="2">
    <citation type="submission" date="2023-05" db="EMBL/GenBank/DDBJ databases">
        <authorList>
            <consortium name="Lawrence Berkeley National Laboratory"/>
            <person name="Steindorff A."/>
            <person name="Hensen N."/>
            <person name="Bonometti L."/>
            <person name="Westerberg I."/>
            <person name="Brannstrom I.O."/>
            <person name="Guillou S."/>
            <person name="Cros-Aarteil S."/>
            <person name="Calhoun S."/>
            <person name="Haridas S."/>
            <person name="Kuo A."/>
            <person name="Mondo S."/>
            <person name="Pangilinan J."/>
            <person name="Riley R."/>
            <person name="Labutti K."/>
            <person name="Andreopoulos B."/>
            <person name="Lipzen A."/>
            <person name="Chen C."/>
            <person name="Yanf M."/>
            <person name="Daum C."/>
            <person name="Ng V."/>
            <person name="Clum A."/>
            <person name="Ohm R."/>
            <person name="Martin F."/>
            <person name="Silar P."/>
            <person name="Natvig D."/>
            <person name="Lalanne C."/>
            <person name="Gautier V."/>
            <person name="Ament-Velasquez S.L."/>
            <person name="Kruys A."/>
            <person name="Hutchinson M.I."/>
            <person name="Powell A.J."/>
            <person name="Barry K."/>
            <person name="Miller A.N."/>
            <person name="Grigoriev I.V."/>
            <person name="Debuchy R."/>
            <person name="Gladieux P."/>
            <person name="Thoren M.H."/>
            <person name="Johannesson H."/>
        </authorList>
    </citation>
    <scope>NUCLEOTIDE SEQUENCE</scope>
    <source>
        <strain evidence="4">CBS 103.79</strain>
    </source>
</reference>
<dbReference type="Gene3D" id="4.10.240.10">
    <property type="entry name" value="Zn(2)-C6 fungal-type DNA-binding domain"/>
    <property type="match status" value="1"/>
</dbReference>
<dbReference type="AlphaFoldDB" id="A0AAN6MGD4"/>
<evidence type="ECO:0000256" key="2">
    <source>
        <dbReference type="SAM" id="MobiDB-lite"/>
    </source>
</evidence>
<dbReference type="PROSITE" id="PS00463">
    <property type="entry name" value="ZN2_CY6_FUNGAL_1"/>
    <property type="match status" value="1"/>
</dbReference>
<comment type="caution">
    <text evidence="4">The sequence shown here is derived from an EMBL/GenBank/DDBJ whole genome shotgun (WGS) entry which is preliminary data.</text>
</comment>
<keyword evidence="5" id="KW-1185">Reference proteome</keyword>
<accession>A0AAN6MGD4</accession>
<dbReference type="Pfam" id="PF00172">
    <property type="entry name" value="Zn_clus"/>
    <property type="match status" value="1"/>
</dbReference>
<dbReference type="Proteomes" id="UP001303889">
    <property type="component" value="Unassembled WGS sequence"/>
</dbReference>
<gene>
    <name evidence="4" type="ORF">C8A05DRAFT_36760</name>
</gene>
<dbReference type="InterPro" id="IPR052761">
    <property type="entry name" value="Fungal_Detox/Toxin_TFs"/>
</dbReference>
<evidence type="ECO:0000259" key="3">
    <source>
        <dbReference type="PROSITE" id="PS50048"/>
    </source>
</evidence>
<dbReference type="InterPro" id="IPR001138">
    <property type="entry name" value="Zn2Cys6_DnaBD"/>
</dbReference>
<feature type="compositionally biased region" description="Polar residues" evidence="2">
    <location>
        <begin position="1"/>
        <end position="20"/>
    </location>
</feature>
<feature type="non-terminal residue" evidence="4">
    <location>
        <position position="163"/>
    </location>
</feature>
<dbReference type="PANTHER" id="PTHR47425">
    <property type="entry name" value="FARB-RELATED"/>
    <property type="match status" value="1"/>
</dbReference>
<feature type="compositionally biased region" description="Low complexity" evidence="2">
    <location>
        <begin position="27"/>
        <end position="40"/>
    </location>
</feature>
<dbReference type="PROSITE" id="PS50048">
    <property type="entry name" value="ZN2_CY6_FUNGAL_2"/>
    <property type="match status" value="1"/>
</dbReference>
<dbReference type="SMART" id="SM00066">
    <property type="entry name" value="GAL4"/>
    <property type="match status" value="1"/>
</dbReference>
<protein>
    <recommendedName>
        <fullName evidence="3">Zn(2)-C6 fungal-type domain-containing protein</fullName>
    </recommendedName>
</protein>
<reference evidence="4" key="1">
    <citation type="journal article" date="2023" name="Mol. Phylogenet. Evol.">
        <title>Genome-scale phylogeny and comparative genomics of the fungal order Sordariales.</title>
        <authorList>
            <person name="Hensen N."/>
            <person name="Bonometti L."/>
            <person name="Westerberg I."/>
            <person name="Brannstrom I.O."/>
            <person name="Guillou S."/>
            <person name="Cros-Aarteil S."/>
            <person name="Calhoun S."/>
            <person name="Haridas S."/>
            <person name="Kuo A."/>
            <person name="Mondo S."/>
            <person name="Pangilinan J."/>
            <person name="Riley R."/>
            <person name="LaButti K."/>
            <person name="Andreopoulos B."/>
            <person name="Lipzen A."/>
            <person name="Chen C."/>
            <person name="Yan M."/>
            <person name="Daum C."/>
            <person name="Ng V."/>
            <person name="Clum A."/>
            <person name="Steindorff A."/>
            <person name="Ohm R.A."/>
            <person name="Martin F."/>
            <person name="Silar P."/>
            <person name="Natvig D.O."/>
            <person name="Lalanne C."/>
            <person name="Gautier V."/>
            <person name="Ament-Velasquez S.L."/>
            <person name="Kruys A."/>
            <person name="Hutchinson M.I."/>
            <person name="Powell A.J."/>
            <person name="Barry K."/>
            <person name="Miller A.N."/>
            <person name="Grigoriev I.V."/>
            <person name="Debuchy R."/>
            <person name="Gladieux P."/>
            <person name="Hiltunen Thoren M."/>
            <person name="Johannesson H."/>
        </authorList>
    </citation>
    <scope>NUCLEOTIDE SEQUENCE</scope>
    <source>
        <strain evidence="4">CBS 103.79</strain>
    </source>
</reference>
<evidence type="ECO:0000313" key="4">
    <source>
        <dbReference type="EMBL" id="KAK3899608.1"/>
    </source>
</evidence>
<proteinExistence type="predicted"/>